<dbReference type="SUPFAM" id="SSF48403">
    <property type="entry name" value="Ankyrin repeat"/>
    <property type="match status" value="1"/>
</dbReference>
<dbReference type="OrthoDB" id="4062651at2759"/>
<dbReference type="Pfam" id="PF00069">
    <property type="entry name" value="Pkinase"/>
    <property type="match status" value="1"/>
</dbReference>
<dbReference type="InterPro" id="IPR011009">
    <property type="entry name" value="Kinase-like_dom_sf"/>
</dbReference>
<evidence type="ECO:0000313" key="5">
    <source>
        <dbReference type="Proteomes" id="UP000777438"/>
    </source>
</evidence>
<dbReference type="EMBL" id="JAGPYM010000015">
    <property type="protein sequence ID" value="KAH6886992.1"/>
    <property type="molecule type" value="Genomic_DNA"/>
</dbReference>
<dbReference type="PROSITE" id="PS50088">
    <property type="entry name" value="ANK_REPEAT"/>
    <property type="match status" value="2"/>
</dbReference>
<dbReference type="SUPFAM" id="SSF56112">
    <property type="entry name" value="Protein kinase-like (PK-like)"/>
    <property type="match status" value="1"/>
</dbReference>
<sequence length="1244" mass="136186">MANFTTASTQRESSYRRTSSASVGSIKVAGPVNDFASFMMLFHDIFLLDEFYSDFGMTDDVQTSNVIGSGAQFDVKLLQLRGQMALRTSSEASSRLTEGKIVVLKRPRLLFERENAIRNIVNEFRVISHPRLRHHPNILDVYGFAWERENPASGVAVWPIIMEEYGSFGTLGEFLSRATPHDLDRKLQLMGDIAAGVQALHMCGICHSDLKPDNILVCETAQGHPVAKLADFGLSIILDERVDLRWERGTPIWAVPEWGQECSNDFILSADVYSCGLLLWTALLDGRPPWELTVFDSSGHIFQQAKTEVDGFLDIALDSVRGLVPEERATEVTHLISSLLCPNEVRDLSVLLRYASQRFDEEPRSGLGDSSQHDRPAFTSFNDLQTLPLPAQTQILDSLTSIYTNQDQTAARRADACYSVAMFYVLRIGTVRPVELNSEQYNGYDIDWRLVMKWLKMACDEGAPSAQAIYYSFVQAAQHCIQPDQLDALPKVSPSALISWLENATHLGSHIAAEHLRILDHSAYVQANWQFRTEYCGIGRKLYEDVLQQHPGLLASTLDAQVPGTLNEASDTVLHIAATTGHLETVRRLCTNTDLNVVNVRGETPLLQACRSGHADIAQHLLTLEADSSLLTSNGENVLHWLGAFDMDEEELFNLAHMMVSNGASLELECNENKIFNAHFRSSVAPGTPLCRAVQRNAPAAAKVLLTLGANPYLLTKKNASAMAFACLAHRTAFIRMFLEADYFPYVPSWRDSPLPFANNLESAFEMLKVAVTKPPTMQSAAPHSWKMSEGKFTEESFLGNAVAPLPLHMRIGIHGAAYVSEMQRSIDILAGLSTESFSRVTYDLHSAIFHSILSRDLSITQYLVSSYPDETLPFLTNPLPNGTANHLPVQLALALGQRPVFSLLLGLAGPNASVGIPTIEGVNDSPEAQRAAKFFRKDTILAKARVSTQFSSIIGLAAAAHPDPYFVNSILDQLPPDTARELVNAHGAHDDIPLSAAITRHFYGVAAVLLRHGAAVDEPAHSSGLLSRGGIALTTLGGLVAFNNHSSSAAAQWLLEHAPSTPSPVVSTAGNSVLDLAVSVGSVYEVEPGSPFPVRLYEFNSNTLQMLLDHYKREGLAKTLLNPSESGLTALHVAVMKLRVGAVDALLAAGADPDIPIGSSHQSIVKRALGYVQRKLLSAWLGVSLEAYAKVMDGGMTARQLALSLDETIVPDLVRQRGPAEVARYLRRIDDVKGKFIGLPEKE</sequence>
<evidence type="ECO:0000256" key="1">
    <source>
        <dbReference type="ARBA" id="ARBA00005843"/>
    </source>
</evidence>
<dbReference type="GO" id="GO:0004674">
    <property type="term" value="F:protein serine/threonine kinase activity"/>
    <property type="evidence" value="ECO:0007669"/>
    <property type="project" value="TreeGrafter"/>
</dbReference>
<dbReference type="Pfam" id="PF00023">
    <property type="entry name" value="Ank"/>
    <property type="match status" value="1"/>
</dbReference>
<accession>A0A9P9AMU4</accession>
<dbReference type="Pfam" id="PF12796">
    <property type="entry name" value="Ank_2"/>
    <property type="match status" value="1"/>
</dbReference>
<keyword evidence="2" id="KW-0040">ANK repeat</keyword>
<dbReference type="InterPro" id="IPR000719">
    <property type="entry name" value="Prot_kinase_dom"/>
</dbReference>
<proteinExistence type="inferred from homology"/>
<dbReference type="InterPro" id="IPR036770">
    <property type="entry name" value="Ankyrin_rpt-contain_sf"/>
</dbReference>
<evidence type="ECO:0000259" key="3">
    <source>
        <dbReference type="PROSITE" id="PS50011"/>
    </source>
</evidence>
<organism evidence="4 5">
    <name type="scientific">Thelonectria olida</name>
    <dbReference type="NCBI Taxonomy" id="1576542"/>
    <lineage>
        <taxon>Eukaryota</taxon>
        <taxon>Fungi</taxon>
        <taxon>Dikarya</taxon>
        <taxon>Ascomycota</taxon>
        <taxon>Pezizomycotina</taxon>
        <taxon>Sordariomycetes</taxon>
        <taxon>Hypocreomycetidae</taxon>
        <taxon>Hypocreales</taxon>
        <taxon>Nectriaceae</taxon>
        <taxon>Thelonectria</taxon>
    </lineage>
</organism>
<evidence type="ECO:0000313" key="4">
    <source>
        <dbReference type="EMBL" id="KAH6886992.1"/>
    </source>
</evidence>
<gene>
    <name evidence="4" type="ORF">B0T10DRAFT_515931</name>
</gene>
<name>A0A9P9AMU4_9HYPO</name>
<dbReference type="Gene3D" id="1.10.510.10">
    <property type="entry name" value="Transferase(Phosphotransferase) domain 1"/>
    <property type="match status" value="1"/>
</dbReference>
<comment type="caution">
    <text evidence="4">The sequence shown here is derived from an EMBL/GenBank/DDBJ whole genome shotgun (WGS) entry which is preliminary data.</text>
</comment>
<dbReference type="PROSITE" id="PS00108">
    <property type="entry name" value="PROTEIN_KINASE_ST"/>
    <property type="match status" value="1"/>
</dbReference>
<dbReference type="SMART" id="SM00248">
    <property type="entry name" value="ANK"/>
    <property type="match status" value="7"/>
</dbReference>
<protein>
    <recommendedName>
        <fullName evidence="3">Protein kinase domain-containing protein</fullName>
    </recommendedName>
</protein>
<dbReference type="InterPro" id="IPR051681">
    <property type="entry name" value="Ser/Thr_Kinases-Pseudokinases"/>
</dbReference>
<dbReference type="AlphaFoldDB" id="A0A9P9AMU4"/>
<comment type="similarity">
    <text evidence="1">Belongs to the protein kinase superfamily. TKL Ser/Thr protein kinase family.</text>
</comment>
<dbReference type="Gene3D" id="1.25.40.20">
    <property type="entry name" value="Ankyrin repeat-containing domain"/>
    <property type="match status" value="3"/>
</dbReference>
<dbReference type="PANTHER" id="PTHR44329">
    <property type="entry name" value="SERINE/THREONINE-PROTEIN KINASE TNNI3K-RELATED"/>
    <property type="match status" value="1"/>
</dbReference>
<feature type="repeat" description="ANK" evidence="2">
    <location>
        <begin position="601"/>
        <end position="633"/>
    </location>
</feature>
<dbReference type="Proteomes" id="UP000777438">
    <property type="component" value="Unassembled WGS sequence"/>
</dbReference>
<dbReference type="SMART" id="SM00220">
    <property type="entry name" value="S_TKc"/>
    <property type="match status" value="1"/>
</dbReference>
<keyword evidence="5" id="KW-1185">Reference proteome</keyword>
<dbReference type="PROSITE" id="PS50297">
    <property type="entry name" value="ANK_REP_REGION"/>
    <property type="match status" value="2"/>
</dbReference>
<dbReference type="InterPro" id="IPR008271">
    <property type="entry name" value="Ser/Thr_kinase_AS"/>
</dbReference>
<dbReference type="PROSITE" id="PS50011">
    <property type="entry name" value="PROTEIN_KINASE_DOM"/>
    <property type="match status" value="1"/>
</dbReference>
<dbReference type="InterPro" id="IPR002110">
    <property type="entry name" value="Ankyrin_rpt"/>
</dbReference>
<dbReference type="PANTHER" id="PTHR44329:SF289">
    <property type="entry name" value="SERINE_THREONINE-PROTEIN KINASE VIK"/>
    <property type="match status" value="1"/>
</dbReference>
<feature type="repeat" description="ANK" evidence="2">
    <location>
        <begin position="1127"/>
        <end position="1156"/>
    </location>
</feature>
<feature type="domain" description="Protein kinase" evidence="3">
    <location>
        <begin position="61"/>
        <end position="359"/>
    </location>
</feature>
<dbReference type="GO" id="GO:0005524">
    <property type="term" value="F:ATP binding"/>
    <property type="evidence" value="ECO:0007669"/>
    <property type="project" value="InterPro"/>
</dbReference>
<evidence type="ECO:0000256" key="2">
    <source>
        <dbReference type="PROSITE-ProRule" id="PRU00023"/>
    </source>
</evidence>
<reference evidence="4 5" key="1">
    <citation type="journal article" date="2021" name="Nat. Commun.">
        <title>Genetic determinants of endophytism in the Arabidopsis root mycobiome.</title>
        <authorList>
            <person name="Mesny F."/>
            <person name="Miyauchi S."/>
            <person name="Thiergart T."/>
            <person name="Pickel B."/>
            <person name="Atanasova L."/>
            <person name="Karlsson M."/>
            <person name="Huettel B."/>
            <person name="Barry K.W."/>
            <person name="Haridas S."/>
            <person name="Chen C."/>
            <person name="Bauer D."/>
            <person name="Andreopoulos W."/>
            <person name="Pangilinan J."/>
            <person name="LaButti K."/>
            <person name="Riley R."/>
            <person name="Lipzen A."/>
            <person name="Clum A."/>
            <person name="Drula E."/>
            <person name="Henrissat B."/>
            <person name="Kohler A."/>
            <person name="Grigoriev I.V."/>
            <person name="Martin F.M."/>
            <person name="Hacquard S."/>
        </authorList>
    </citation>
    <scope>NUCLEOTIDE SEQUENCE [LARGE SCALE GENOMIC DNA]</scope>
    <source>
        <strain evidence="4 5">MPI-CAGE-CH-0241</strain>
    </source>
</reference>